<dbReference type="InterPro" id="IPR025110">
    <property type="entry name" value="AMP-bd_C"/>
</dbReference>
<evidence type="ECO:0000259" key="6">
    <source>
        <dbReference type="Pfam" id="PF13193"/>
    </source>
</evidence>
<feature type="compositionally biased region" description="Basic and acidic residues" evidence="3">
    <location>
        <begin position="626"/>
        <end position="635"/>
    </location>
</feature>
<organism evidence="7 8">
    <name type="scientific">Desulfovibrio subterraneus</name>
    <dbReference type="NCBI Taxonomy" id="2718620"/>
    <lineage>
        <taxon>Bacteria</taxon>
        <taxon>Pseudomonadati</taxon>
        <taxon>Thermodesulfobacteriota</taxon>
        <taxon>Desulfovibrionia</taxon>
        <taxon>Desulfovibrionales</taxon>
        <taxon>Desulfovibrionaceae</taxon>
        <taxon>Desulfovibrio</taxon>
    </lineage>
</organism>
<dbReference type="Pfam" id="PF00501">
    <property type="entry name" value="AMP-binding"/>
    <property type="match status" value="1"/>
</dbReference>
<dbReference type="CDD" id="cd05936">
    <property type="entry name" value="FC-FACS_FadD_like"/>
    <property type="match status" value="1"/>
</dbReference>
<evidence type="ECO:0000313" key="7">
    <source>
        <dbReference type="EMBL" id="GFM33786.1"/>
    </source>
</evidence>
<sequence length="641" mass="71337">MQNAAGISTTHYKINFMSEQTTSYAFPWLGHYDEGVPASIQYESLPLYAYLDRAAENHPNRTAIVFRNKKISYKKLLIMAETVAANLRRNGVSPGDRVSVMMPNLPQTIVAFWGILKAGAVVVMTNPLYMEKELVHQIEDSGAQHMIALDLVWPKLEKLRDKLPIKKYFITRISESLNFPLNLLYSLKTKRDSSHQHVPFDGKHILPWKVLTEGSDRLSTPVANPTETLALLQYTGGTTGIAKGVMLTHFNLAVNAQQCNAMLKKLASEHHIFLGILPYFHVFGLTVCLVFPTMLASTVIPFPRFVPKDVLDGIQKYKPTIFPGAPSVYIALMQQKEIGNYDLTCIRYCISGSSPMPVEQTKRFAALTGASIIEGFGLTEASPVTHLNPIDSVHKIGSIGVPFPDTEARIVDMEVGSVPLPAGKIGELVIRGPQVMKGYWNRPDETASTLRNGWLYTGDIATMDEDGYFFIVDRKKDMIIVGGYNVYPREIDEVLYEHPKVLEAVTVGVPHPTRGEIIKAYVVPKAGEKLTKGEIIAHCREQLANYKLPKQVEFRDELPKTIVGKVLRRALRAEEVQRISDAAAEVTHEDKASMANFLVTDDMIPEADETPSSETCTCEGASSGRKKQEERKQDACDDADM</sequence>
<dbReference type="InterPro" id="IPR020845">
    <property type="entry name" value="AMP-binding_CS"/>
</dbReference>
<dbReference type="Pfam" id="PF13193">
    <property type="entry name" value="AMP-binding_C"/>
    <property type="match status" value="1"/>
</dbReference>
<keyword evidence="4" id="KW-1133">Transmembrane helix</keyword>
<gene>
    <name evidence="7" type="primary">fadD</name>
    <name evidence="7" type="ORF">DSM101010T_21510</name>
</gene>
<dbReference type="Gene3D" id="3.40.50.12780">
    <property type="entry name" value="N-terminal domain of ligase-like"/>
    <property type="match status" value="1"/>
</dbReference>
<protein>
    <submittedName>
        <fullName evidence="7">Long-chain-fatty-acid--CoA ligase</fullName>
    </submittedName>
</protein>
<accession>A0A7J0BJA4</accession>
<feature type="transmembrane region" description="Helical" evidence="4">
    <location>
        <begin position="272"/>
        <end position="295"/>
    </location>
</feature>
<evidence type="ECO:0000259" key="5">
    <source>
        <dbReference type="Pfam" id="PF00501"/>
    </source>
</evidence>
<evidence type="ECO:0000256" key="1">
    <source>
        <dbReference type="ARBA" id="ARBA00006432"/>
    </source>
</evidence>
<feature type="domain" description="AMP-binding enzyme C-terminal" evidence="6">
    <location>
        <begin position="490"/>
        <end position="565"/>
    </location>
</feature>
<evidence type="ECO:0000313" key="8">
    <source>
        <dbReference type="Proteomes" id="UP000503840"/>
    </source>
</evidence>
<keyword evidence="2 7" id="KW-0436">Ligase</keyword>
<dbReference type="EMBL" id="BLVO01000013">
    <property type="protein sequence ID" value="GFM33786.1"/>
    <property type="molecule type" value="Genomic_DNA"/>
</dbReference>
<proteinExistence type="inferred from homology"/>
<dbReference type="InterPro" id="IPR050237">
    <property type="entry name" value="ATP-dep_AMP-bd_enzyme"/>
</dbReference>
<evidence type="ECO:0000256" key="2">
    <source>
        <dbReference type="ARBA" id="ARBA00022598"/>
    </source>
</evidence>
<evidence type="ECO:0000256" key="4">
    <source>
        <dbReference type="SAM" id="Phobius"/>
    </source>
</evidence>
<dbReference type="FunFam" id="3.30.300.30:FF:000008">
    <property type="entry name" value="2,3-dihydroxybenzoate-AMP ligase"/>
    <property type="match status" value="1"/>
</dbReference>
<dbReference type="AlphaFoldDB" id="A0A7J0BJA4"/>
<keyword evidence="4" id="KW-0472">Membrane</keyword>
<dbReference type="PANTHER" id="PTHR43767">
    <property type="entry name" value="LONG-CHAIN-FATTY-ACID--COA LIGASE"/>
    <property type="match status" value="1"/>
</dbReference>
<comment type="caution">
    <text evidence="7">The sequence shown here is derived from an EMBL/GenBank/DDBJ whole genome shotgun (WGS) entry which is preliminary data.</text>
</comment>
<feature type="region of interest" description="Disordered" evidence="3">
    <location>
        <begin position="606"/>
        <end position="641"/>
    </location>
</feature>
<dbReference type="InterPro" id="IPR045851">
    <property type="entry name" value="AMP-bd_C_sf"/>
</dbReference>
<keyword evidence="4" id="KW-0812">Transmembrane</keyword>
<dbReference type="InterPro" id="IPR042099">
    <property type="entry name" value="ANL_N_sf"/>
</dbReference>
<reference evidence="7 8" key="1">
    <citation type="submission" date="2020-05" db="EMBL/GenBank/DDBJ databases">
        <title>Draft genome sequence of Desulfovibrio sp. strain HN2T.</title>
        <authorList>
            <person name="Ueno A."/>
            <person name="Tamazawa S."/>
            <person name="Tamamura S."/>
            <person name="Murakami T."/>
            <person name="Kiyama T."/>
            <person name="Inomata H."/>
            <person name="Amano Y."/>
            <person name="Miyakawa K."/>
            <person name="Tamaki H."/>
            <person name="Naganuma T."/>
            <person name="Kaneko K."/>
        </authorList>
    </citation>
    <scope>NUCLEOTIDE SEQUENCE [LARGE SCALE GENOMIC DNA]</scope>
    <source>
        <strain evidence="7 8">HN2</strain>
    </source>
</reference>
<dbReference type="PANTHER" id="PTHR43767:SF9">
    <property type="entry name" value="LONG-CHAIN-FATTY-ACID--COA LIGASE"/>
    <property type="match status" value="1"/>
</dbReference>
<feature type="domain" description="AMP-dependent synthetase/ligase" evidence="5">
    <location>
        <begin position="51"/>
        <end position="440"/>
    </location>
</feature>
<dbReference type="Gene3D" id="3.30.300.30">
    <property type="match status" value="1"/>
</dbReference>
<dbReference type="Proteomes" id="UP000503840">
    <property type="component" value="Unassembled WGS sequence"/>
</dbReference>
<keyword evidence="8" id="KW-1185">Reference proteome</keyword>
<comment type="similarity">
    <text evidence="1">Belongs to the ATP-dependent AMP-binding enzyme family.</text>
</comment>
<dbReference type="PROSITE" id="PS00455">
    <property type="entry name" value="AMP_BINDING"/>
    <property type="match status" value="1"/>
</dbReference>
<dbReference type="GO" id="GO:0016877">
    <property type="term" value="F:ligase activity, forming carbon-sulfur bonds"/>
    <property type="evidence" value="ECO:0007669"/>
    <property type="project" value="UniProtKB-ARBA"/>
</dbReference>
<dbReference type="InterPro" id="IPR000873">
    <property type="entry name" value="AMP-dep_synth/lig_dom"/>
</dbReference>
<evidence type="ECO:0000256" key="3">
    <source>
        <dbReference type="SAM" id="MobiDB-lite"/>
    </source>
</evidence>
<dbReference type="SUPFAM" id="SSF56801">
    <property type="entry name" value="Acetyl-CoA synthetase-like"/>
    <property type="match status" value="1"/>
</dbReference>
<name>A0A7J0BJA4_9BACT</name>